<dbReference type="PROSITE" id="PS51257">
    <property type="entry name" value="PROKAR_LIPOPROTEIN"/>
    <property type="match status" value="1"/>
</dbReference>
<dbReference type="AlphaFoldDB" id="A0A3B0XV64"/>
<evidence type="ECO:0000313" key="1">
    <source>
        <dbReference type="EMBL" id="VAW60216.1"/>
    </source>
</evidence>
<dbReference type="EMBL" id="UOFH01000128">
    <property type="protein sequence ID" value="VAW60216.1"/>
    <property type="molecule type" value="Genomic_DNA"/>
</dbReference>
<sequence>MVRKIMQFGMVILILFLTACSAGITNLNEGYGSYQWKGEHYGIVEVNLSDELKGDDAVLINKARINFQTHIIARLVKTELYDIKSKNKILVTINQLHFKSGYIPPIARTFTGPDVIAGEVKLIKGDKPLASFDVKIEYGKSSRGSSKYTWVGRKFAQLLINFIINPQ</sequence>
<name>A0A3B0XV64_9ZZZZ</name>
<protein>
    <recommendedName>
        <fullName evidence="2">Lipoprotein</fullName>
    </recommendedName>
</protein>
<gene>
    <name evidence="1" type="ORF">MNBD_GAMMA08-1317</name>
</gene>
<proteinExistence type="predicted"/>
<accession>A0A3B0XV64</accession>
<reference evidence="1" key="1">
    <citation type="submission" date="2018-06" db="EMBL/GenBank/DDBJ databases">
        <authorList>
            <person name="Zhirakovskaya E."/>
        </authorList>
    </citation>
    <scope>NUCLEOTIDE SEQUENCE</scope>
</reference>
<evidence type="ECO:0008006" key="2">
    <source>
        <dbReference type="Google" id="ProtNLM"/>
    </source>
</evidence>
<organism evidence="1">
    <name type="scientific">hydrothermal vent metagenome</name>
    <dbReference type="NCBI Taxonomy" id="652676"/>
    <lineage>
        <taxon>unclassified sequences</taxon>
        <taxon>metagenomes</taxon>
        <taxon>ecological metagenomes</taxon>
    </lineage>
</organism>